<evidence type="ECO:0000259" key="2">
    <source>
        <dbReference type="SMART" id="SM00834"/>
    </source>
</evidence>
<dbReference type="SMART" id="SM00834">
    <property type="entry name" value="CxxC_CXXC_SSSS"/>
    <property type="match status" value="1"/>
</dbReference>
<dbReference type="Proteomes" id="UP000605253">
    <property type="component" value="Unassembled WGS sequence"/>
</dbReference>
<dbReference type="RefSeq" id="WP_188364106.1">
    <property type="nucleotide sequence ID" value="NZ_BAABJF010000032.1"/>
</dbReference>
<gene>
    <name evidence="3" type="ORF">GCM10011365_05070</name>
</gene>
<organism evidence="3 4">
    <name type="scientific">Marinicella pacifica</name>
    <dbReference type="NCBI Taxonomy" id="1171543"/>
    <lineage>
        <taxon>Bacteria</taxon>
        <taxon>Pseudomonadati</taxon>
        <taxon>Pseudomonadota</taxon>
        <taxon>Gammaproteobacteria</taxon>
        <taxon>Lysobacterales</taxon>
        <taxon>Marinicellaceae</taxon>
        <taxon>Marinicella</taxon>
    </lineage>
</organism>
<reference evidence="3" key="1">
    <citation type="journal article" date="2014" name="Int. J. Syst. Evol. Microbiol.">
        <title>Complete genome sequence of Corynebacterium casei LMG S-19264T (=DSM 44701T), isolated from a smear-ripened cheese.</title>
        <authorList>
            <consortium name="US DOE Joint Genome Institute (JGI-PGF)"/>
            <person name="Walter F."/>
            <person name="Albersmeier A."/>
            <person name="Kalinowski J."/>
            <person name="Ruckert C."/>
        </authorList>
    </citation>
    <scope>NUCLEOTIDE SEQUENCE</scope>
    <source>
        <strain evidence="3">CGMCC 1.12181</strain>
    </source>
</reference>
<evidence type="ECO:0000256" key="1">
    <source>
        <dbReference type="SAM" id="MobiDB-lite"/>
    </source>
</evidence>
<keyword evidence="4" id="KW-1185">Reference proteome</keyword>
<comment type="caution">
    <text evidence="3">The sequence shown here is derived from an EMBL/GenBank/DDBJ whole genome shotgun (WGS) entry which is preliminary data.</text>
</comment>
<sequence>MSPQVQSTMPPVYCYQHAEKTACDLCRKGFEVRQKLTDTPLQACPECGAKLKKIITKVNVHTGLTSAGGHTLSEKNITQQGFTQYRKVGPGQYEKTAGKQGPDQFNAKDL</sequence>
<accession>A0A917CF35</accession>
<feature type="region of interest" description="Disordered" evidence="1">
    <location>
        <begin position="88"/>
        <end position="110"/>
    </location>
</feature>
<dbReference type="NCBIfam" id="TIGR02605">
    <property type="entry name" value="CxxC_CxxC_SSSS"/>
    <property type="match status" value="1"/>
</dbReference>
<proteinExistence type="predicted"/>
<dbReference type="InterPro" id="IPR013429">
    <property type="entry name" value="Regulatory_FmdB_Zinc_ribbon"/>
</dbReference>
<dbReference type="AlphaFoldDB" id="A0A917CF35"/>
<feature type="domain" description="Putative regulatory protein FmdB zinc ribbon" evidence="2">
    <location>
        <begin position="22"/>
        <end position="56"/>
    </location>
</feature>
<evidence type="ECO:0000313" key="3">
    <source>
        <dbReference type="EMBL" id="GGF86992.1"/>
    </source>
</evidence>
<protein>
    <recommendedName>
        <fullName evidence="2">Putative regulatory protein FmdB zinc ribbon domain-containing protein</fullName>
    </recommendedName>
</protein>
<name>A0A917CF35_9GAMM</name>
<reference evidence="3" key="2">
    <citation type="submission" date="2020-09" db="EMBL/GenBank/DDBJ databases">
        <authorList>
            <person name="Sun Q."/>
            <person name="Zhou Y."/>
        </authorList>
    </citation>
    <scope>NUCLEOTIDE SEQUENCE</scope>
    <source>
        <strain evidence="3">CGMCC 1.12181</strain>
    </source>
</reference>
<evidence type="ECO:0000313" key="4">
    <source>
        <dbReference type="Proteomes" id="UP000605253"/>
    </source>
</evidence>
<dbReference type="EMBL" id="BMEO01000002">
    <property type="protein sequence ID" value="GGF86992.1"/>
    <property type="molecule type" value="Genomic_DNA"/>
</dbReference>